<reference evidence="3" key="1">
    <citation type="submission" date="2019-08" db="EMBL/GenBank/DDBJ databases">
        <authorList>
            <person name="Kucharzyk K."/>
            <person name="Murdoch R.W."/>
            <person name="Higgins S."/>
            <person name="Loffler F."/>
        </authorList>
    </citation>
    <scope>NUCLEOTIDE SEQUENCE</scope>
</reference>
<dbReference type="AlphaFoldDB" id="A0A644YFK2"/>
<dbReference type="InterPro" id="IPR019079">
    <property type="entry name" value="Capsule_synth_CapA"/>
</dbReference>
<dbReference type="Pfam" id="PF09587">
    <property type="entry name" value="PGA_cap"/>
    <property type="match status" value="1"/>
</dbReference>
<comment type="similarity">
    <text evidence="1">Belongs to the CapA family.</text>
</comment>
<dbReference type="EMBL" id="VSSQ01004936">
    <property type="protein sequence ID" value="MPM27220.1"/>
    <property type="molecule type" value="Genomic_DNA"/>
</dbReference>
<comment type="caution">
    <text evidence="3">The sequence shown here is derived from an EMBL/GenBank/DDBJ whole genome shotgun (WGS) entry which is preliminary data.</text>
</comment>
<dbReference type="SUPFAM" id="SSF56300">
    <property type="entry name" value="Metallo-dependent phosphatases"/>
    <property type="match status" value="1"/>
</dbReference>
<dbReference type="InterPro" id="IPR029052">
    <property type="entry name" value="Metallo-depent_PP-like"/>
</dbReference>
<dbReference type="CDD" id="cd07381">
    <property type="entry name" value="MPP_CapA"/>
    <property type="match status" value="1"/>
</dbReference>
<dbReference type="PANTHER" id="PTHR33393">
    <property type="entry name" value="POLYGLUTAMINE SYNTHESIS ACCESSORY PROTEIN RV0574C-RELATED"/>
    <property type="match status" value="1"/>
</dbReference>
<organism evidence="3">
    <name type="scientific">bioreactor metagenome</name>
    <dbReference type="NCBI Taxonomy" id="1076179"/>
    <lineage>
        <taxon>unclassified sequences</taxon>
        <taxon>metagenomes</taxon>
        <taxon>ecological metagenomes</taxon>
    </lineage>
</organism>
<dbReference type="SMART" id="SM00854">
    <property type="entry name" value="PGA_cap"/>
    <property type="match status" value="1"/>
</dbReference>
<evidence type="ECO:0000259" key="2">
    <source>
        <dbReference type="SMART" id="SM00854"/>
    </source>
</evidence>
<dbReference type="Gene3D" id="3.60.21.10">
    <property type="match status" value="1"/>
</dbReference>
<gene>
    <name evidence="3" type="ORF">SDC9_73730</name>
</gene>
<dbReference type="PANTHER" id="PTHR33393:SF12">
    <property type="entry name" value="CAPSULE BIOSYNTHESIS PROTEIN CAPA"/>
    <property type="match status" value="1"/>
</dbReference>
<dbReference type="InterPro" id="IPR052169">
    <property type="entry name" value="CW_Biosynth-Accessory"/>
</dbReference>
<evidence type="ECO:0000313" key="3">
    <source>
        <dbReference type="EMBL" id="MPM27220.1"/>
    </source>
</evidence>
<proteinExistence type="inferred from homology"/>
<evidence type="ECO:0000256" key="1">
    <source>
        <dbReference type="ARBA" id="ARBA00005662"/>
    </source>
</evidence>
<sequence length="322" mass="36315">MQHLPQIRAAQTPDGYNYDSCFYLLKEKIASADIACVNFETTLAGKPYSGYPQFSAPDEFASGLKDAGFDIFFLANNHVVDKGRRGVERTLGVLDSIGIKHTGVFRSKDFRALNYPLMVIKNGIRIAFLNYTYDTNGLPVTAPHMVNVIDTLQMKSDLRLTQLYNPDIVIANMHWGDEYITRPNAEQKRLASFLFRNGVRIIIGNHPHVVQPLAKNKTNNEIETVVYYSLGNFVSNQQKINTDGGAMAEIVIHMADDNSPVKIISCSYSLIWVRKHTENGKLKYTVIPVEEHKKKAIPELTPEEWQKMNIFATKADQLIGSF</sequence>
<feature type="domain" description="Capsule synthesis protein CapA" evidence="2">
    <location>
        <begin position="1"/>
        <end position="237"/>
    </location>
</feature>
<accession>A0A644YFK2</accession>
<protein>
    <recommendedName>
        <fullName evidence="2">Capsule synthesis protein CapA domain-containing protein</fullName>
    </recommendedName>
</protein>
<name>A0A644YFK2_9ZZZZ</name>